<dbReference type="EMBL" id="CP061723">
    <property type="protein sequence ID" value="QOC98203.1"/>
    <property type="molecule type" value="Genomic_DNA"/>
</dbReference>
<evidence type="ECO:0000313" key="6">
    <source>
        <dbReference type="EMBL" id="MBF8736655.1"/>
    </source>
</evidence>
<dbReference type="Proteomes" id="UP000639504">
    <property type="component" value="Unassembled WGS sequence"/>
</dbReference>
<dbReference type="EMBL" id="LKKS01000057">
    <property type="protein sequence ID" value="KPM66201.1"/>
    <property type="molecule type" value="Genomic_DNA"/>
</dbReference>
<evidence type="ECO:0000313" key="17">
    <source>
        <dbReference type="Proteomes" id="UP000196082"/>
    </source>
</evidence>
<dbReference type="AlphaFoldDB" id="A0A059V4R6"/>
<proteinExistence type="predicted"/>
<dbReference type="EMBL" id="NFSB01000076">
    <property type="protein sequence ID" value="OUM32294.1"/>
    <property type="molecule type" value="Genomic_DNA"/>
</dbReference>
<evidence type="ECO:0000313" key="16">
    <source>
        <dbReference type="Proteomes" id="UP000076857"/>
    </source>
</evidence>
<evidence type="ECO:0000313" key="18">
    <source>
        <dbReference type="Proteomes" id="UP000237230"/>
    </source>
</evidence>
<dbReference type="EMBL" id="JACGDG010000020">
    <property type="protein sequence ID" value="MBA6118273.1"/>
    <property type="molecule type" value="Genomic_DNA"/>
</dbReference>
<reference evidence="10 18" key="6">
    <citation type="submission" date="2018-03" db="EMBL/GenBank/DDBJ databases">
        <title>Draft genome of Pseudomonas putida strain KH-21-114.</title>
        <authorList>
            <person name="Yoshizawa S."/>
            <person name="Khan N.H."/>
            <person name="Nishimura M."/>
            <person name="Chiura H.X."/>
            <person name="Ogura Y."/>
            <person name="Hayashi T."/>
            <person name="Kogure K."/>
        </authorList>
    </citation>
    <scope>NUCLEOTIDE SEQUENCE [LARGE SCALE GENOMIC DNA]</scope>
    <source>
        <strain evidence="10 18">KH-21-114</strain>
    </source>
</reference>
<dbReference type="Proteomes" id="UP000515680">
    <property type="component" value="Chromosome"/>
</dbReference>
<reference evidence="7" key="16">
    <citation type="submission" date="2020-12" db="EMBL/GenBank/DDBJ databases">
        <title>Enhanced detection system for hospital associated transmission using whole genome sequencing surveillance.</title>
        <authorList>
            <person name="Harrison L.H."/>
            <person name="Van Tyne D."/>
            <person name="Marsh J.W."/>
            <person name="Griffith M.P."/>
            <person name="Snyder D.J."/>
            <person name="Cooper V.S."/>
            <person name="Mustapha M."/>
        </authorList>
    </citation>
    <scope>NUCLEOTIDE SEQUENCE</scope>
    <source>
        <strain evidence="7">PSB00042</strain>
    </source>
</reference>
<evidence type="ECO:0000313" key="19">
    <source>
        <dbReference type="Proteomes" id="UP000278162"/>
    </source>
</evidence>
<reference evidence="9 17" key="5">
    <citation type="submission" date="2017-05" db="EMBL/GenBank/DDBJ databases">
        <title>Whole genome sequence of Pseudomonas putida isolate 1312 commercialized as a biostimulant.</title>
        <authorList>
            <person name="Crovadore J."/>
            <person name="Blanc P."/>
            <person name="Chablais R."/>
            <person name="Cochard B."/>
            <person name="Grizard D."/>
            <person name="Lefort F."/>
        </authorList>
    </citation>
    <scope>NUCLEOTIDE SEQUENCE [LARGE SCALE GENOMIC DNA]</scope>
    <source>
        <strain evidence="9 17">1312</strain>
    </source>
</reference>
<evidence type="ECO:0000313" key="8">
    <source>
        <dbReference type="EMBL" id="MDF3874489.1"/>
    </source>
</evidence>
<reference evidence="5 24" key="13">
    <citation type="submission" date="2020-07" db="EMBL/GenBank/DDBJ databases">
        <title>Diversity of carbapenemase encoding genes among Pseudomonas putida group clinical isolates in a tertiary Brazilian hospital.</title>
        <authorList>
            <person name="Alberto-Lei F."/>
            <person name="Nodari C.S."/>
            <person name="Streling A.P."/>
            <person name="Paulino J.T."/>
            <person name="Bessa-Neto F.O."/>
            <person name="Cayo R."/>
            <person name="Gales A.C."/>
        </authorList>
    </citation>
    <scope>NUCLEOTIDE SEQUENCE [LARGE SCALE GENOMIC DNA]</scope>
    <source>
        <strain evidence="5 24">12464</strain>
    </source>
</reference>
<dbReference type="PATRIC" id="fig|303.167.peg.6138"/>
<evidence type="ECO:0000313" key="15">
    <source>
        <dbReference type="Proteomes" id="UP000050437"/>
    </source>
</evidence>
<reference evidence="1" key="3">
    <citation type="submission" date="2016-07" db="EMBL/GenBank/DDBJ databases">
        <title>New class B carbapenemase carried by novel plasmid in Pseudomonas putida enviromental strain in eastern Amazonia.</title>
        <authorList>
            <person name="Souza C.O."/>
            <person name="Lima K.V."/>
            <person name="Brasiliense D.M."/>
            <person name="Perez-Chaparro P.J."/>
            <person name="Mamizuka E.M."/>
            <person name="Lima M.O."/>
            <person name="Lima L.N."/>
            <person name="McCulloch J.A."/>
        </authorList>
    </citation>
    <scope>NUCLEOTIDE SEQUENCE [LARGE SCALE GENOMIC DNA]</scope>
    <source>
        <strain evidence="1">IEC33019</strain>
    </source>
</reference>
<dbReference type="EMBL" id="RJAI01000099">
    <property type="protein sequence ID" value="RNF78200.1"/>
    <property type="molecule type" value="Genomic_DNA"/>
</dbReference>
<evidence type="ECO:0000313" key="7">
    <source>
        <dbReference type="EMBL" id="MBI6883819.1"/>
    </source>
</evidence>
<dbReference type="Proteomes" id="UP001217741">
    <property type="component" value="Unassembled WGS sequence"/>
</dbReference>
<dbReference type="Proteomes" id="UP000516786">
    <property type="component" value="Chromosome"/>
</dbReference>
<evidence type="ECO:0000313" key="9">
    <source>
        <dbReference type="EMBL" id="OUM32294.1"/>
    </source>
</evidence>
<dbReference type="KEGG" id="ppud:DW66_5815"/>
<reference evidence="2 22" key="10">
    <citation type="submission" date="2019-12" db="EMBL/GenBank/DDBJ databases">
        <title>complete genome sequences of Pseudomonas putida str. WP8-W18-CRE-01 isolated from wastewater treatment plant effluent.</title>
        <authorList>
            <person name="Sekizuka T."/>
            <person name="Itokawa K."/>
            <person name="Yatsu K."/>
            <person name="Inamine Y."/>
            <person name="Kuroda M."/>
        </authorList>
    </citation>
    <scope>NUCLEOTIDE SEQUENCE [LARGE SCALE GENOMIC DNA]</scope>
    <source>
        <strain evidence="2 22">WP8-W18-CRE-01</strain>
    </source>
</reference>
<dbReference type="Proteomes" id="UP000237230">
    <property type="component" value="Unassembled WGS sequence"/>
</dbReference>
<dbReference type="Proteomes" id="UP000298551">
    <property type="component" value="Chromosome"/>
</dbReference>
<protein>
    <submittedName>
        <fullName evidence="3">Uncharacterized protein</fullName>
    </submittedName>
</protein>
<reference evidence="11" key="9">
    <citation type="submission" date="2019-04" db="EMBL/GenBank/DDBJ databases">
        <title>Genome Sequence of Pseudomonas putida 1290, an Auxin Catabolizing Strain.</title>
        <authorList>
            <person name="Laird T.S."/>
            <person name="Leveau J.H.J."/>
        </authorList>
    </citation>
    <scope>NUCLEOTIDE SEQUENCE [LARGE SCALE GENOMIC DNA]</scope>
    <source>
        <strain evidence="11">1290</strain>
    </source>
</reference>
<evidence type="ECO:0000313" key="20">
    <source>
        <dbReference type="Proteomes" id="UP000298551"/>
    </source>
</evidence>
<evidence type="ECO:0000313" key="10">
    <source>
        <dbReference type="EMBL" id="POG04855.1"/>
    </source>
</evidence>
<evidence type="ECO:0000313" key="14">
    <source>
        <dbReference type="EMBL" id="RNF78200.1"/>
    </source>
</evidence>
<dbReference type="EMBL" id="JADLKB010000014">
    <property type="protein sequence ID" value="MBF8736655.1"/>
    <property type="molecule type" value="Genomic_DNA"/>
</dbReference>
<evidence type="ECO:0000313" key="24">
    <source>
        <dbReference type="Proteomes" id="UP000553948"/>
    </source>
</evidence>
<dbReference type="Proteomes" id="UP000553948">
    <property type="component" value="Unassembled WGS sequence"/>
</dbReference>
<evidence type="ECO:0000313" key="5">
    <source>
        <dbReference type="EMBL" id="MBA6118273.1"/>
    </source>
</evidence>
<accession>A0A059V4R6</accession>
<reference evidence="10 18" key="4">
    <citation type="submission" date="2016-08" db="EMBL/GenBank/DDBJ databases">
        <authorList>
            <person name="Seilhamer J.J."/>
        </authorList>
    </citation>
    <scope>NUCLEOTIDE SEQUENCE [LARGE SCALE GENOMIC DNA]</scope>
    <source>
        <strain evidence="10 18">KH-21-114</strain>
    </source>
</reference>
<evidence type="ECO:0000313" key="13">
    <source>
        <dbReference type="EMBL" id="QOC98203.1"/>
    </source>
</evidence>
<reference evidence="13 23" key="14">
    <citation type="submission" date="2020-09" db="EMBL/GenBank/DDBJ databases">
        <title>Co-existence of a novel multidrug-resistance efflux pump with carbapenem resistance gene blaVIM-2 in one megaplasmid in Pseudomonas putida.</title>
        <authorList>
            <person name="Peng K."/>
            <person name="Li R."/>
        </authorList>
    </citation>
    <scope>NUCLEOTIDE SEQUENCE [LARGE SCALE GENOMIC DNA]</scope>
    <source>
        <strain evidence="13 23">ZXPA-20</strain>
    </source>
</reference>
<dbReference type="Proteomes" id="UP000050437">
    <property type="component" value="Unassembled WGS sequence"/>
</dbReference>
<evidence type="ECO:0000313" key="3">
    <source>
        <dbReference type="EMBL" id="KAF0252987.1"/>
    </source>
</evidence>
<reference evidence="12 16" key="2">
    <citation type="submission" date="2016-04" db="EMBL/GenBank/DDBJ databases">
        <authorList>
            <person name="Qiu J."/>
        </authorList>
    </citation>
    <scope>NUCLEOTIDE SEQUENCE [LARGE SCALE GENOMIC DNA]</scope>
    <source>
        <strain evidence="12 16">JQ581</strain>
    </source>
</reference>
<dbReference type="EMBL" id="CP016634">
    <property type="protein sequence ID" value="ANY85665.1"/>
    <property type="molecule type" value="Genomic_DNA"/>
</dbReference>
<dbReference type="Proteomes" id="UP000076857">
    <property type="component" value="Chromosome"/>
</dbReference>
<evidence type="ECO:0000313" key="4">
    <source>
        <dbReference type="EMBL" id="KPM66201.1"/>
    </source>
</evidence>
<dbReference type="Proteomes" id="UP000637061">
    <property type="component" value="Unassembled WGS sequence"/>
</dbReference>
<evidence type="ECO:0000313" key="22">
    <source>
        <dbReference type="Proteomes" id="UP000515680"/>
    </source>
</evidence>
<reference evidence="20" key="8">
    <citation type="submission" date="2019-04" db="EMBL/GenBank/DDBJ databases">
        <title>Genome sequence of Pseudomonas putida 1290, an auxin catabolizing strain.</title>
        <authorList>
            <person name="Laird T.S."/>
            <person name="Leveau J.H.J."/>
        </authorList>
    </citation>
    <scope>NUCLEOTIDE SEQUENCE [LARGE SCALE GENOMIC DNA]</scope>
    <source>
        <strain evidence="20">1290</strain>
    </source>
</reference>
<reference evidence="14 19" key="7">
    <citation type="submission" date="2018-10" db="EMBL/GenBank/DDBJ databases">
        <title>An outbreak of IMP-63 producing strain in France.</title>
        <authorList>
            <person name="Bour M."/>
            <person name="Liapis E."/>
            <person name="Plesiat P."/>
        </authorList>
    </citation>
    <scope>NUCLEOTIDE SEQUENCE [LARGE SCALE GENOMIC DNA]</scope>
    <source>
        <strain evidence="14 19">12917</strain>
    </source>
</reference>
<dbReference type="OrthoDB" id="6898841at2"/>
<dbReference type="EMBL" id="WOWR01000032">
    <property type="protein sequence ID" value="KAF0252987.1"/>
    <property type="molecule type" value="Genomic_DNA"/>
</dbReference>
<evidence type="ECO:0000313" key="2">
    <source>
        <dbReference type="EMBL" id="BBT37708.1"/>
    </source>
</evidence>
<evidence type="ECO:0000313" key="11">
    <source>
        <dbReference type="EMBL" id="QCI09964.1"/>
    </source>
</evidence>
<reference evidence="8" key="17">
    <citation type="submission" date="2023-03" db="EMBL/GenBank/DDBJ databases">
        <title>Draft assemblies of triclosan tolerant bacteria isolated from returned activated sludge.</title>
        <authorList>
            <person name="Van Hamelsveld S."/>
        </authorList>
    </citation>
    <scope>NUCLEOTIDE SEQUENCE</scope>
    <source>
        <strain evidence="8">GW210012_S60</strain>
    </source>
</reference>
<dbReference type="EMBL" id="MINH01000021">
    <property type="protein sequence ID" value="POG04855.1"/>
    <property type="molecule type" value="Genomic_DNA"/>
</dbReference>
<dbReference type="EMBL" id="AP022227">
    <property type="protein sequence ID" value="BBT37708.1"/>
    <property type="molecule type" value="Genomic_DNA"/>
</dbReference>
<reference evidence="6" key="15">
    <citation type="submission" date="2020-10" db="EMBL/GenBank/DDBJ databases">
        <title>Genome sequences of Pseudomonas isolates.</title>
        <authorList>
            <person name="Wessels L."/>
            <person name="Reich F."/>
            <person name="Hammerl J."/>
        </authorList>
    </citation>
    <scope>NUCLEOTIDE SEQUENCE</scope>
    <source>
        <strain evidence="6">20-MO00640-0</strain>
    </source>
</reference>
<dbReference type="EMBL" id="CP039371">
    <property type="protein sequence ID" value="QCI09964.1"/>
    <property type="molecule type" value="Genomic_DNA"/>
</dbReference>
<dbReference type="Proteomes" id="UP000278162">
    <property type="component" value="Unassembled WGS sequence"/>
</dbReference>
<gene>
    <name evidence="12" type="ORF">A3L25_000265</name>
    <name evidence="9" type="ORF">B8W72_14555</name>
    <name evidence="10" type="ORF">BGP84_18320</name>
    <name evidence="11" type="ORF">E6B08_00295</name>
    <name evidence="14" type="ORF">EFK07_29025</name>
    <name evidence="3" type="ORF">GN299_20640</name>
    <name evidence="5" type="ORF">H4C47_21375</name>
    <name evidence="4" type="ORF">HB13667_09935</name>
    <name evidence="13" type="ORF">ID616_00280</name>
    <name evidence="1" type="ORF">IEC33019_0051</name>
    <name evidence="6" type="ORF">IR015_14705</name>
    <name evidence="7" type="ORF">JEU22_07840</name>
    <name evidence="8" type="ORF">P3W50_29090</name>
    <name evidence="2" type="ORF">WP8W18C01_00490</name>
</gene>
<dbReference type="EMBL" id="JARJLO010000426">
    <property type="protein sequence ID" value="MDF3874489.1"/>
    <property type="molecule type" value="Genomic_DNA"/>
</dbReference>
<reference evidence="4 15" key="1">
    <citation type="submission" date="2015-10" db="EMBL/GenBank/DDBJ databases">
        <title>Pseudomonas putida clinical strains.</title>
        <authorList>
            <person name="Molina L."/>
            <person name="Udaondo Z."/>
        </authorList>
    </citation>
    <scope>NUCLEOTIDE SEQUENCE [LARGE SCALE GENOMIC DNA]</scope>
    <source>
        <strain evidence="4 15">HB13667</strain>
    </source>
</reference>
<reference evidence="3 21" key="11">
    <citation type="submission" date="2019-12" db="EMBL/GenBank/DDBJ databases">
        <authorList>
            <person name="Woiski C."/>
        </authorList>
    </citation>
    <scope>NUCLEOTIDE SEQUENCE [LARGE SCALE GENOMIC DNA]</scope>
    <source>
        <strain evidence="3 21">BOE100</strain>
    </source>
</reference>
<dbReference type="Proteomes" id="UP000196082">
    <property type="component" value="Unassembled WGS sequence"/>
</dbReference>
<evidence type="ECO:0000313" key="21">
    <source>
        <dbReference type="Proteomes" id="UP000442695"/>
    </source>
</evidence>
<dbReference type="Proteomes" id="UP000442695">
    <property type="component" value="Unassembled WGS sequence"/>
</dbReference>
<evidence type="ECO:0000313" key="12">
    <source>
        <dbReference type="EMBL" id="QJQ07923.1"/>
    </source>
</evidence>
<dbReference type="RefSeq" id="WP_010951451.1">
    <property type="nucleotide sequence ID" value="NZ_AP022055.1"/>
</dbReference>
<reference evidence="12 16" key="12">
    <citation type="submission" date="2020-04" db="EMBL/GenBank/DDBJ databases">
        <title>Complete genome sequence of Pseudomonas putida strain JQ581.</title>
        <authorList>
            <person name="Mu Y."/>
        </authorList>
    </citation>
    <scope>NUCLEOTIDE SEQUENCE [LARGE SCALE GENOMIC DNA]</scope>
    <source>
        <strain evidence="12 16">JQ581</strain>
    </source>
</reference>
<organism evidence="3 21">
    <name type="scientific">Pseudomonas putida</name>
    <name type="common">Arthrobacter siderocapsulatus</name>
    <dbReference type="NCBI Taxonomy" id="303"/>
    <lineage>
        <taxon>Bacteria</taxon>
        <taxon>Pseudomonadati</taxon>
        <taxon>Pseudomonadota</taxon>
        <taxon>Gammaproteobacteria</taxon>
        <taxon>Pseudomonadales</taxon>
        <taxon>Pseudomonadaceae</taxon>
        <taxon>Pseudomonas</taxon>
    </lineage>
</organism>
<evidence type="ECO:0000313" key="23">
    <source>
        <dbReference type="Proteomes" id="UP000516786"/>
    </source>
</evidence>
<dbReference type="GeneID" id="97165527"/>
<sequence length="74" mass="7700">MQKSKNKQDTLAAINALVEIAYDQGFADGHGVGNQVGFVAGVMSLKAALACGLRHGSPECGKALESLKRIGIDE</sequence>
<dbReference type="EMBL" id="JAEHTE010000005">
    <property type="protein sequence ID" value="MBI6883819.1"/>
    <property type="molecule type" value="Genomic_DNA"/>
</dbReference>
<evidence type="ECO:0000313" key="1">
    <source>
        <dbReference type="EMBL" id="ANY85665.1"/>
    </source>
</evidence>
<dbReference type="EMBL" id="CP050951">
    <property type="protein sequence ID" value="QJQ07923.1"/>
    <property type="molecule type" value="Genomic_DNA"/>
</dbReference>
<name>A0A059V4R6_PSEPU</name>